<name>A0A1U7DDY8_9RHOB</name>
<gene>
    <name evidence="1" type="ORF">Ga0080559_TMP5233</name>
</gene>
<proteinExistence type="predicted"/>
<dbReference type="KEGG" id="tpro:Ga0080559_TMP5233"/>
<dbReference type="EMBL" id="CP014802">
    <property type="protein sequence ID" value="APX26333.1"/>
    <property type="molecule type" value="Genomic_DNA"/>
</dbReference>
<geneLocation type="plasmid" evidence="2">
    <name>ptpro6</name>
</geneLocation>
<keyword evidence="2" id="KW-1185">Reference proteome</keyword>
<evidence type="ECO:0000313" key="1">
    <source>
        <dbReference type="EMBL" id="APX26333.1"/>
    </source>
</evidence>
<accession>A0A1U7DDY8</accession>
<keyword evidence="1" id="KW-0614">Plasmid</keyword>
<reference evidence="1 2" key="1">
    <citation type="submission" date="2016-03" db="EMBL/GenBank/DDBJ databases">
        <title>Deep-sea bacteria in the southern Pacific.</title>
        <authorList>
            <person name="Tang K."/>
        </authorList>
    </citation>
    <scope>NUCLEOTIDE SEQUENCE [LARGE SCALE GENOMIC DNA]</scope>
    <source>
        <strain evidence="1 2">JLT2016</strain>
        <plasmid evidence="2">Plasmid ptpro6</plasmid>
    </source>
</reference>
<organism evidence="1 2">
    <name type="scientific">Salipiger profundus</name>
    <dbReference type="NCBI Taxonomy" id="1229727"/>
    <lineage>
        <taxon>Bacteria</taxon>
        <taxon>Pseudomonadati</taxon>
        <taxon>Pseudomonadota</taxon>
        <taxon>Alphaproteobacteria</taxon>
        <taxon>Rhodobacterales</taxon>
        <taxon>Roseobacteraceae</taxon>
        <taxon>Salipiger</taxon>
    </lineage>
</organism>
<evidence type="ECO:0000313" key="2">
    <source>
        <dbReference type="Proteomes" id="UP000186559"/>
    </source>
</evidence>
<protein>
    <submittedName>
        <fullName evidence="1">Uncharacterized protein</fullName>
    </submittedName>
</protein>
<dbReference type="Proteomes" id="UP000186559">
    <property type="component" value="Plasmid pTPRO6"/>
</dbReference>
<sequence length="63" mass="6963">MVGSHVRRGATEGAQHFAQCPDLAWVSLQQREMVAALHASNIGQKHRNRNHLCGVSVNESTNR</sequence>
<dbReference type="AlphaFoldDB" id="A0A1U7DDY8"/>